<evidence type="ECO:0000313" key="2">
    <source>
        <dbReference type="Proteomes" id="UP000219285"/>
    </source>
</evidence>
<dbReference type="AlphaFoldDB" id="A0A6M4MFU0"/>
<reference evidence="2" key="1">
    <citation type="submission" date="2014-12" db="EMBL/GenBank/DDBJ databases">
        <title>Complete genome sequence of a multi-drug resistant Klebsiella pneumoniae.</title>
        <authorList>
            <person name="Hua X."/>
            <person name="Chen Q."/>
            <person name="Li X."/>
            <person name="Feng Y."/>
            <person name="Ruan Z."/>
            <person name="Yu Y."/>
        </authorList>
    </citation>
    <scope>NUCLEOTIDE SEQUENCE [LARGE SCALE GENOMIC DNA]</scope>
    <source>
        <strain evidence="2">5.12</strain>
    </source>
</reference>
<dbReference type="EMBL" id="CP052766">
    <property type="protein sequence ID" value="QJR81943.1"/>
    <property type="molecule type" value="Genomic_DNA"/>
</dbReference>
<protein>
    <recommendedName>
        <fullName evidence="3">GAF domain-containing protein</fullName>
    </recommendedName>
</protein>
<proteinExistence type="predicted"/>
<dbReference type="OrthoDB" id="194044at2"/>
<evidence type="ECO:0008006" key="3">
    <source>
        <dbReference type="Google" id="ProtNLM"/>
    </source>
</evidence>
<dbReference type="RefSeq" id="WP_075610139.1">
    <property type="nucleotide sequence ID" value="NZ_CP052766.1"/>
</dbReference>
<accession>A0A6M4MFU0</accession>
<name>A0A6M4MFU0_9ALTE</name>
<organism evidence="1 2">
    <name type="scientific">Alteromonas pelagimontana</name>
    <dbReference type="NCBI Taxonomy" id="1858656"/>
    <lineage>
        <taxon>Bacteria</taxon>
        <taxon>Pseudomonadati</taxon>
        <taxon>Pseudomonadota</taxon>
        <taxon>Gammaproteobacteria</taxon>
        <taxon>Alteromonadales</taxon>
        <taxon>Alteromonadaceae</taxon>
        <taxon>Alteromonas/Salinimonas group</taxon>
        <taxon>Alteromonas</taxon>
    </lineage>
</organism>
<keyword evidence="2" id="KW-1185">Reference proteome</keyword>
<dbReference type="Gene3D" id="3.30.450.40">
    <property type="match status" value="1"/>
</dbReference>
<dbReference type="Proteomes" id="UP000219285">
    <property type="component" value="Chromosome"/>
</dbReference>
<reference evidence="1 2" key="2">
    <citation type="submission" date="2020-04" db="EMBL/GenBank/DDBJ databases">
        <title>Complete genome sequence of Alteromonas pelagimontana 5.12T.</title>
        <authorList>
            <person name="Sinha R.K."/>
            <person name="Krishnan K.P."/>
            <person name="Kurian J.P."/>
        </authorList>
    </citation>
    <scope>NUCLEOTIDE SEQUENCE [LARGE SCALE GENOMIC DNA]</scope>
    <source>
        <strain evidence="1 2">5.12</strain>
    </source>
</reference>
<dbReference type="SUPFAM" id="SSF55781">
    <property type="entry name" value="GAF domain-like"/>
    <property type="match status" value="1"/>
</dbReference>
<sequence length="165" mass="18938">MVDIDPLTELTIKLSRQNLSEDKKNIAICTCIKKTVPQANRISLWRFEDDRQTIRCVMRHEGVPRNDVNNMVLRQAQFPAYFDTILKNELVVASDARSHPDTTDFTESYLEPNKIYSVLDFMFHQNFKPVGLLSCEAVGRPVKWGDRDIAVMKRAAGIISMFYPG</sequence>
<dbReference type="InterPro" id="IPR029016">
    <property type="entry name" value="GAF-like_dom_sf"/>
</dbReference>
<evidence type="ECO:0000313" key="1">
    <source>
        <dbReference type="EMBL" id="QJR81943.1"/>
    </source>
</evidence>
<gene>
    <name evidence="1" type="ORF">CA267_014855</name>
</gene>
<dbReference type="KEGG" id="apel:CA267_014855"/>